<keyword evidence="4 11" id="KW-0337">GPI-anchor biosynthesis</keyword>
<gene>
    <name evidence="12" type="ORF">Goarm_000003</name>
</gene>
<feature type="transmembrane region" description="Helical" evidence="11">
    <location>
        <begin position="97"/>
        <end position="125"/>
    </location>
</feature>
<evidence type="ECO:0000256" key="9">
    <source>
        <dbReference type="ARBA" id="ARBA00022989"/>
    </source>
</evidence>
<evidence type="ECO:0000256" key="2">
    <source>
        <dbReference type="ARBA" id="ARBA00004687"/>
    </source>
</evidence>
<comment type="pathway">
    <text evidence="2 11">Glycolipid biosynthesis; glycosylphosphatidylinositol-anchor biosynthesis.</text>
</comment>
<dbReference type="GO" id="GO:0004376">
    <property type="term" value="F:GPI mannosyltransferase activity"/>
    <property type="evidence" value="ECO:0007669"/>
    <property type="project" value="InterPro"/>
</dbReference>
<evidence type="ECO:0000256" key="10">
    <source>
        <dbReference type="ARBA" id="ARBA00023136"/>
    </source>
</evidence>
<dbReference type="GO" id="GO:0006506">
    <property type="term" value="P:GPI anchor biosynthetic process"/>
    <property type="evidence" value="ECO:0007669"/>
    <property type="project" value="UniProtKB-UniPathway"/>
</dbReference>
<accession>A0A7J9KG16</accession>
<reference evidence="12 13" key="1">
    <citation type="journal article" date="2019" name="Genome Biol. Evol.">
        <title>Insights into the evolution of the New World diploid cottons (Gossypium, subgenus Houzingenia) based on genome sequencing.</title>
        <authorList>
            <person name="Grover C.E."/>
            <person name="Arick M.A. 2nd"/>
            <person name="Thrash A."/>
            <person name="Conover J.L."/>
            <person name="Sanders W.S."/>
            <person name="Peterson D.G."/>
            <person name="Frelichowski J.E."/>
            <person name="Scheffler J.A."/>
            <person name="Scheffler B.E."/>
            <person name="Wendel J.F."/>
        </authorList>
    </citation>
    <scope>NUCLEOTIDE SEQUENCE [LARGE SCALE GENOMIC DNA]</scope>
    <source>
        <strain evidence="12">6</strain>
        <tissue evidence="12">Leaf</tissue>
    </source>
</reference>
<comment type="caution">
    <text evidence="12">The sequence shown here is derived from an EMBL/GenBank/DDBJ whole genome shotgun (WGS) entry which is preliminary data.</text>
</comment>
<comment type="similarity">
    <text evidence="3 11">Belongs to the PIGV family.</text>
</comment>
<dbReference type="PANTHER" id="PTHR12468:SF2">
    <property type="entry name" value="GPI MANNOSYLTRANSFERASE 2"/>
    <property type="match status" value="1"/>
</dbReference>
<evidence type="ECO:0000256" key="1">
    <source>
        <dbReference type="ARBA" id="ARBA00004477"/>
    </source>
</evidence>
<dbReference type="PANTHER" id="PTHR12468">
    <property type="entry name" value="GPI MANNOSYLTRANSFERASE 2"/>
    <property type="match status" value="1"/>
</dbReference>
<comment type="caution">
    <text evidence="11">Lacks conserved residue(s) required for the propagation of feature annotation.</text>
</comment>
<evidence type="ECO:0000256" key="6">
    <source>
        <dbReference type="ARBA" id="ARBA00022679"/>
    </source>
</evidence>
<comment type="function">
    <text evidence="11">Mannosyltransferase involved in glycosylphosphatidylinositol-anchor biosynthesis.</text>
</comment>
<evidence type="ECO:0000256" key="11">
    <source>
        <dbReference type="RuleBase" id="RU363112"/>
    </source>
</evidence>
<dbReference type="GO" id="GO:0005789">
    <property type="term" value="C:endoplasmic reticulum membrane"/>
    <property type="evidence" value="ECO:0007669"/>
    <property type="project" value="UniProtKB-SubCell"/>
</dbReference>
<keyword evidence="6 11" id="KW-0808">Transferase</keyword>
<keyword evidence="5 11" id="KW-0328">Glycosyltransferase</keyword>
<keyword evidence="9 11" id="KW-1133">Transmembrane helix</keyword>
<evidence type="ECO:0000256" key="3">
    <source>
        <dbReference type="ARBA" id="ARBA00008698"/>
    </source>
</evidence>
<feature type="transmembrane region" description="Helical" evidence="11">
    <location>
        <begin position="376"/>
        <end position="397"/>
    </location>
</feature>
<evidence type="ECO:0000313" key="12">
    <source>
        <dbReference type="EMBL" id="MBA0845402.1"/>
    </source>
</evidence>
<dbReference type="EC" id="2.4.1.-" evidence="11"/>
<dbReference type="Pfam" id="PF04188">
    <property type="entry name" value="Mannosyl_trans2"/>
    <property type="match status" value="2"/>
</dbReference>
<dbReference type="GO" id="GO:0031501">
    <property type="term" value="C:mannosyltransferase complex"/>
    <property type="evidence" value="ECO:0007669"/>
    <property type="project" value="TreeGrafter"/>
</dbReference>
<keyword evidence="7 11" id="KW-0812">Transmembrane</keyword>
<dbReference type="EMBL" id="JABFAE010415351">
    <property type="protein sequence ID" value="MBA0845402.1"/>
    <property type="molecule type" value="Genomic_DNA"/>
</dbReference>
<evidence type="ECO:0000256" key="7">
    <source>
        <dbReference type="ARBA" id="ARBA00022692"/>
    </source>
</evidence>
<feature type="transmembrane region" description="Helical" evidence="11">
    <location>
        <begin position="146"/>
        <end position="169"/>
    </location>
</feature>
<dbReference type="AlphaFoldDB" id="A0A7J9KG16"/>
<sequence length="400" mass="46367">MLLCILDLWRIMIFYLTYDYSRHAFALTGFQYSESLYALFSVGGCYYLVSRANNIAVLWLALSGFARSNGVLNAGYFGFQAMHQAYDAFYLKKRAFLALWILISGALRCICIFVPFITFQAYGYYNMCLGRSSDEMRPWCKARIPLLYNYIQSHYWYVLLQLVIVYHSLHFIHTWGVGFLRYFKFKQLPNFLLASPILSLAVCSIIYYVKSRPEIVRSLGFQASVEEKSSMAVIFSSQKPQRLNDTQFSEKYSSRKQGITFENKWLMLYEKKKIVGTVRQPVKAIIIFVIENHNIKSRKKISQGKDLAEGRTVHGSLEKLGYTSAFVLPFILQVGFMAATAFFVMHVQVATRFLSASPSLYWFASLIMTSHKKWGYMIWVYCFAYILLGSLLFSNFYPFT</sequence>
<comment type="subcellular location">
    <subcellularLocation>
        <location evidence="1 11">Endoplasmic reticulum membrane</location>
        <topology evidence="1 11">Multi-pass membrane protein</topology>
    </subcellularLocation>
</comment>
<dbReference type="GO" id="GO:0000009">
    <property type="term" value="F:alpha-1,6-mannosyltransferase activity"/>
    <property type="evidence" value="ECO:0007669"/>
    <property type="project" value="InterPro"/>
</dbReference>
<keyword evidence="8 11" id="KW-0256">Endoplasmic reticulum</keyword>
<feature type="transmembrane region" description="Helical" evidence="11">
    <location>
        <begin position="30"/>
        <end position="49"/>
    </location>
</feature>
<organism evidence="12 13">
    <name type="scientific">Gossypium armourianum</name>
    <dbReference type="NCBI Taxonomy" id="34283"/>
    <lineage>
        <taxon>Eukaryota</taxon>
        <taxon>Viridiplantae</taxon>
        <taxon>Streptophyta</taxon>
        <taxon>Embryophyta</taxon>
        <taxon>Tracheophyta</taxon>
        <taxon>Spermatophyta</taxon>
        <taxon>Magnoliopsida</taxon>
        <taxon>eudicotyledons</taxon>
        <taxon>Gunneridae</taxon>
        <taxon>Pentapetalae</taxon>
        <taxon>rosids</taxon>
        <taxon>malvids</taxon>
        <taxon>Malvales</taxon>
        <taxon>Malvaceae</taxon>
        <taxon>Malvoideae</taxon>
        <taxon>Gossypium</taxon>
    </lineage>
</organism>
<dbReference type="Proteomes" id="UP000593575">
    <property type="component" value="Unassembled WGS sequence"/>
</dbReference>
<evidence type="ECO:0000256" key="5">
    <source>
        <dbReference type="ARBA" id="ARBA00022676"/>
    </source>
</evidence>
<feature type="transmembrane region" description="Helical" evidence="11">
    <location>
        <begin position="56"/>
        <end position="77"/>
    </location>
</feature>
<proteinExistence type="inferred from homology"/>
<feature type="transmembrane region" description="Helical" evidence="11">
    <location>
        <begin position="320"/>
        <end position="343"/>
    </location>
</feature>
<feature type="transmembrane region" description="Helical" evidence="11">
    <location>
        <begin position="189"/>
        <end position="209"/>
    </location>
</feature>
<keyword evidence="13" id="KW-1185">Reference proteome</keyword>
<dbReference type="InterPro" id="IPR007315">
    <property type="entry name" value="PIG-V/Gpi18"/>
</dbReference>
<evidence type="ECO:0000313" key="13">
    <source>
        <dbReference type="Proteomes" id="UP000593575"/>
    </source>
</evidence>
<evidence type="ECO:0000256" key="8">
    <source>
        <dbReference type="ARBA" id="ARBA00022824"/>
    </source>
</evidence>
<name>A0A7J9KG16_9ROSI</name>
<protein>
    <recommendedName>
        <fullName evidence="11">GPI mannosyltransferase 2</fullName>
        <ecNumber evidence="11">2.4.1.-</ecNumber>
    </recommendedName>
</protein>
<keyword evidence="10 11" id="KW-0472">Membrane</keyword>
<evidence type="ECO:0000256" key="4">
    <source>
        <dbReference type="ARBA" id="ARBA00022502"/>
    </source>
</evidence>
<dbReference type="UniPathway" id="UPA00196"/>